<dbReference type="EMBL" id="LUEZ02000045">
    <property type="protein sequence ID" value="RDB24253.1"/>
    <property type="molecule type" value="Genomic_DNA"/>
</dbReference>
<feature type="signal peptide" evidence="2">
    <location>
        <begin position="1"/>
        <end position="24"/>
    </location>
</feature>
<proteinExistence type="predicted"/>
<name>A0A369JX74_HYPMA</name>
<feature type="compositionally biased region" description="Polar residues" evidence="1">
    <location>
        <begin position="239"/>
        <end position="250"/>
    </location>
</feature>
<dbReference type="Proteomes" id="UP000076154">
    <property type="component" value="Unassembled WGS sequence"/>
</dbReference>
<evidence type="ECO:0000256" key="1">
    <source>
        <dbReference type="SAM" id="MobiDB-lite"/>
    </source>
</evidence>
<comment type="caution">
    <text evidence="3">The sequence shown here is derived from an EMBL/GenBank/DDBJ whole genome shotgun (WGS) entry which is preliminary data.</text>
</comment>
<dbReference type="InParanoid" id="A0A369JX74"/>
<accession>A0A369JX74</accession>
<evidence type="ECO:0000313" key="3">
    <source>
        <dbReference type="EMBL" id="RDB24253.1"/>
    </source>
</evidence>
<dbReference type="AlphaFoldDB" id="A0A369JX74"/>
<gene>
    <name evidence="3" type="ORF">Hypma_008753</name>
</gene>
<dbReference type="OrthoDB" id="3034444at2759"/>
<feature type="compositionally biased region" description="Low complexity" evidence="1">
    <location>
        <begin position="215"/>
        <end position="238"/>
    </location>
</feature>
<feature type="chain" id="PRO_5016694904" description="PA domain-containing protein" evidence="2">
    <location>
        <begin position="25"/>
        <end position="250"/>
    </location>
</feature>
<feature type="region of interest" description="Disordered" evidence="1">
    <location>
        <begin position="215"/>
        <end position="250"/>
    </location>
</feature>
<keyword evidence="2" id="KW-0732">Signal</keyword>
<keyword evidence="4" id="KW-1185">Reference proteome</keyword>
<sequence>MHLYALPLVTALLFLAKSGYLVHAESLRGDAKAALPTNSRADVSLSYMVSSPLTVGGFGTQAYELTGKNPENSTGPVITGVVTRFNETAFGQSTSAAKWIAVFDCDNTASTADLISNAARLGAQAIIAYSDASDYCVATGEAPPSPIPIYTLGGLTGSFGDALDGFPTLQLQYYDSAQFDAAAAVVDNDLRTKSLKSGALLGYITRNVTDHSTFTSTATSSGGPTAPTSAGTTSASSSQKTNSGPINRSY</sequence>
<evidence type="ECO:0008006" key="5">
    <source>
        <dbReference type="Google" id="ProtNLM"/>
    </source>
</evidence>
<evidence type="ECO:0000313" key="4">
    <source>
        <dbReference type="Proteomes" id="UP000076154"/>
    </source>
</evidence>
<organism evidence="3 4">
    <name type="scientific">Hypsizygus marmoreus</name>
    <name type="common">White beech mushroom</name>
    <name type="synonym">Agaricus marmoreus</name>
    <dbReference type="NCBI Taxonomy" id="39966"/>
    <lineage>
        <taxon>Eukaryota</taxon>
        <taxon>Fungi</taxon>
        <taxon>Dikarya</taxon>
        <taxon>Basidiomycota</taxon>
        <taxon>Agaricomycotina</taxon>
        <taxon>Agaricomycetes</taxon>
        <taxon>Agaricomycetidae</taxon>
        <taxon>Agaricales</taxon>
        <taxon>Tricholomatineae</taxon>
        <taxon>Lyophyllaceae</taxon>
        <taxon>Hypsizygus</taxon>
    </lineage>
</organism>
<evidence type="ECO:0000256" key="2">
    <source>
        <dbReference type="SAM" id="SignalP"/>
    </source>
</evidence>
<reference evidence="3" key="1">
    <citation type="submission" date="2018-04" db="EMBL/GenBank/DDBJ databases">
        <title>Whole genome sequencing of Hypsizygus marmoreus.</title>
        <authorList>
            <person name="Choi I.-G."/>
            <person name="Min B."/>
            <person name="Kim J.-G."/>
            <person name="Kim S."/>
            <person name="Oh Y.-L."/>
            <person name="Kong W.-S."/>
            <person name="Park H."/>
            <person name="Jeong J."/>
            <person name="Song E.-S."/>
        </authorList>
    </citation>
    <scope>NUCLEOTIDE SEQUENCE [LARGE SCALE GENOMIC DNA]</scope>
    <source>
        <strain evidence="3">51987-8</strain>
    </source>
</reference>
<protein>
    <recommendedName>
        <fullName evidence="5">PA domain-containing protein</fullName>
    </recommendedName>
</protein>